<dbReference type="EMBL" id="ML976674">
    <property type="protein sequence ID" value="KAF1974627.1"/>
    <property type="molecule type" value="Genomic_DNA"/>
</dbReference>
<dbReference type="Proteomes" id="UP000800036">
    <property type="component" value="Unassembled WGS sequence"/>
</dbReference>
<dbReference type="AlphaFoldDB" id="A0A6A5VMM9"/>
<sequence>MPFDFLKLPTDIRLCVYDFVPIQTTHTRILGRPDGYEPPPIPPREDILDLAGALLAQRIPVTNLLIDDFISVKLVTKSLPCAILLTCREVYDEALPIIRQKQARLLANTSPPRLFITVHRKFPSDLRVLVADEVRKTLSFIIRTLSKKLITGDGHTSVLQHNLCDSDVETLHWFAANCAKLRDRRATPDEPKFIDVSLDVKAYPGESWKISVRVARALEVGSYMHRVRMNVVDGCGGSKNWTDQEITSRWRFLGRPVTAELIHIEDEEWEKLWSVGEQL</sequence>
<keyword evidence="2" id="KW-1185">Reference proteome</keyword>
<name>A0A6A5VMM9_9PLEO</name>
<accession>A0A6A5VMM9</accession>
<organism evidence="1 2">
    <name type="scientific">Bimuria novae-zelandiae CBS 107.79</name>
    <dbReference type="NCBI Taxonomy" id="1447943"/>
    <lineage>
        <taxon>Eukaryota</taxon>
        <taxon>Fungi</taxon>
        <taxon>Dikarya</taxon>
        <taxon>Ascomycota</taxon>
        <taxon>Pezizomycotina</taxon>
        <taxon>Dothideomycetes</taxon>
        <taxon>Pleosporomycetidae</taxon>
        <taxon>Pleosporales</taxon>
        <taxon>Massarineae</taxon>
        <taxon>Didymosphaeriaceae</taxon>
        <taxon>Bimuria</taxon>
    </lineage>
</organism>
<dbReference type="OrthoDB" id="5314997at2759"/>
<protein>
    <recommendedName>
        <fullName evidence="3">F-box domain-containing protein</fullName>
    </recommendedName>
</protein>
<reference evidence="1" key="1">
    <citation type="journal article" date="2020" name="Stud. Mycol.">
        <title>101 Dothideomycetes genomes: a test case for predicting lifestyles and emergence of pathogens.</title>
        <authorList>
            <person name="Haridas S."/>
            <person name="Albert R."/>
            <person name="Binder M."/>
            <person name="Bloem J."/>
            <person name="Labutti K."/>
            <person name="Salamov A."/>
            <person name="Andreopoulos B."/>
            <person name="Baker S."/>
            <person name="Barry K."/>
            <person name="Bills G."/>
            <person name="Bluhm B."/>
            <person name="Cannon C."/>
            <person name="Castanera R."/>
            <person name="Culley D."/>
            <person name="Daum C."/>
            <person name="Ezra D."/>
            <person name="Gonzalez J."/>
            <person name="Henrissat B."/>
            <person name="Kuo A."/>
            <person name="Liang C."/>
            <person name="Lipzen A."/>
            <person name="Lutzoni F."/>
            <person name="Magnuson J."/>
            <person name="Mondo S."/>
            <person name="Nolan M."/>
            <person name="Ohm R."/>
            <person name="Pangilinan J."/>
            <person name="Park H.-J."/>
            <person name="Ramirez L."/>
            <person name="Alfaro M."/>
            <person name="Sun H."/>
            <person name="Tritt A."/>
            <person name="Yoshinaga Y."/>
            <person name="Zwiers L.-H."/>
            <person name="Turgeon B."/>
            <person name="Goodwin S."/>
            <person name="Spatafora J."/>
            <person name="Crous P."/>
            <person name="Grigoriev I."/>
        </authorList>
    </citation>
    <scope>NUCLEOTIDE SEQUENCE</scope>
    <source>
        <strain evidence="1">CBS 107.79</strain>
    </source>
</reference>
<proteinExistence type="predicted"/>
<evidence type="ECO:0008006" key="3">
    <source>
        <dbReference type="Google" id="ProtNLM"/>
    </source>
</evidence>
<gene>
    <name evidence="1" type="ORF">BU23DRAFT_96473</name>
</gene>
<evidence type="ECO:0000313" key="1">
    <source>
        <dbReference type="EMBL" id="KAF1974627.1"/>
    </source>
</evidence>
<evidence type="ECO:0000313" key="2">
    <source>
        <dbReference type="Proteomes" id="UP000800036"/>
    </source>
</evidence>